<sequence length="90" mass="10297">MGPAKRSKHSAHFKIKVIQFAKENGNRAAARMFNVSESSIHGTEDDYLFMGQNNSDGEDEIEFDDVPEDITKDEYDKLPIKFIRYAISIK</sequence>
<dbReference type="Proteomes" id="UP001054837">
    <property type="component" value="Unassembled WGS sequence"/>
</dbReference>
<reference evidence="1 2" key="1">
    <citation type="submission" date="2021-06" db="EMBL/GenBank/DDBJ databases">
        <title>Caerostris darwini draft genome.</title>
        <authorList>
            <person name="Kono N."/>
            <person name="Arakawa K."/>
        </authorList>
    </citation>
    <scope>NUCLEOTIDE SEQUENCE [LARGE SCALE GENOMIC DNA]</scope>
</reference>
<proteinExistence type="predicted"/>
<evidence type="ECO:0000313" key="2">
    <source>
        <dbReference type="Proteomes" id="UP001054837"/>
    </source>
</evidence>
<name>A0AAV4TJS2_9ARAC</name>
<evidence type="ECO:0008006" key="3">
    <source>
        <dbReference type="Google" id="ProtNLM"/>
    </source>
</evidence>
<evidence type="ECO:0000313" key="1">
    <source>
        <dbReference type="EMBL" id="GIY45182.1"/>
    </source>
</evidence>
<protein>
    <recommendedName>
        <fullName evidence="3">Transposase</fullName>
    </recommendedName>
</protein>
<dbReference type="EMBL" id="BPLQ01009596">
    <property type="protein sequence ID" value="GIY45182.1"/>
    <property type="molecule type" value="Genomic_DNA"/>
</dbReference>
<comment type="caution">
    <text evidence="1">The sequence shown here is derived from an EMBL/GenBank/DDBJ whole genome shotgun (WGS) entry which is preliminary data.</text>
</comment>
<organism evidence="1 2">
    <name type="scientific">Caerostris darwini</name>
    <dbReference type="NCBI Taxonomy" id="1538125"/>
    <lineage>
        <taxon>Eukaryota</taxon>
        <taxon>Metazoa</taxon>
        <taxon>Ecdysozoa</taxon>
        <taxon>Arthropoda</taxon>
        <taxon>Chelicerata</taxon>
        <taxon>Arachnida</taxon>
        <taxon>Araneae</taxon>
        <taxon>Araneomorphae</taxon>
        <taxon>Entelegynae</taxon>
        <taxon>Araneoidea</taxon>
        <taxon>Araneidae</taxon>
        <taxon>Caerostris</taxon>
    </lineage>
</organism>
<keyword evidence="2" id="KW-1185">Reference proteome</keyword>
<gene>
    <name evidence="1" type="ORF">CDAR_218031</name>
</gene>
<accession>A0AAV4TJS2</accession>
<dbReference type="AlphaFoldDB" id="A0AAV4TJS2"/>